<dbReference type="AlphaFoldDB" id="A0AAV7JEZ0"/>
<dbReference type="InterPro" id="IPR017983">
    <property type="entry name" value="GPCR_2_secretin-like_CS"/>
</dbReference>
<dbReference type="Gene3D" id="2.60.220.50">
    <property type="match status" value="1"/>
</dbReference>
<evidence type="ECO:0000256" key="3">
    <source>
        <dbReference type="ARBA" id="ARBA00022729"/>
    </source>
</evidence>
<feature type="transmembrane region" description="Helical" evidence="7">
    <location>
        <begin position="215"/>
        <end position="237"/>
    </location>
</feature>
<name>A0AAV7JEZ0_9METZ</name>
<reference evidence="10 11" key="1">
    <citation type="journal article" date="2023" name="BMC Biol.">
        <title>The compact genome of the sponge Oopsacas minuta (Hexactinellida) is lacking key metazoan core genes.</title>
        <authorList>
            <person name="Santini S."/>
            <person name="Schenkelaars Q."/>
            <person name="Jourda C."/>
            <person name="Duchesne M."/>
            <person name="Belahbib H."/>
            <person name="Rocher C."/>
            <person name="Selva M."/>
            <person name="Riesgo A."/>
            <person name="Vervoort M."/>
            <person name="Leys S.P."/>
            <person name="Kodjabachian L."/>
            <person name="Le Bivic A."/>
            <person name="Borchiellini C."/>
            <person name="Claverie J.M."/>
            <person name="Renard E."/>
        </authorList>
    </citation>
    <scope>NUCLEOTIDE SEQUENCE [LARGE SCALE GENOMIC DNA]</scope>
    <source>
        <strain evidence="10">SPO-2</strain>
    </source>
</reference>
<dbReference type="InterPro" id="IPR017981">
    <property type="entry name" value="GPCR_2-like_7TM"/>
</dbReference>
<dbReference type="InterPro" id="IPR057244">
    <property type="entry name" value="GAIN_B"/>
</dbReference>
<evidence type="ECO:0000256" key="4">
    <source>
        <dbReference type="ARBA" id="ARBA00022989"/>
    </source>
</evidence>
<dbReference type="GO" id="GO:0005886">
    <property type="term" value="C:plasma membrane"/>
    <property type="evidence" value="ECO:0007669"/>
    <property type="project" value="TreeGrafter"/>
</dbReference>
<accession>A0AAV7JEZ0</accession>
<dbReference type="PANTHER" id="PTHR12011">
    <property type="entry name" value="ADHESION G-PROTEIN COUPLED RECEPTOR"/>
    <property type="match status" value="1"/>
</dbReference>
<keyword evidence="6" id="KW-1015">Disulfide bond</keyword>
<dbReference type="Pfam" id="PF00002">
    <property type="entry name" value="7tm_2"/>
    <property type="match status" value="1"/>
</dbReference>
<dbReference type="Proteomes" id="UP001165289">
    <property type="component" value="Unassembled WGS sequence"/>
</dbReference>
<dbReference type="Pfam" id="PF01825">
    <property type="entry name" value="GPS"/>
    <property type="match status" value="1"/>
</dbReference>
<protein>
    <submittedName>
        <fullName evidence="10">Adhesion G-protein coupled receptor D1-like</fullName>
    </submittedName>
</protein>
<feature type="transmembrane region" description="Helical" evidence="7">
    <location>
        <begin position="113"/>
        <end position="135"/>
    </location>
</feature>
<sequence length="469" mass="52590">MIEEEETPGLVVNSDHVSAAITAAKCSVNTEKLSQGILVVFEHTDTSLINAQCVYTTNYTVGQSGDLEWETVTCTKLPISNSTHTFCNCTHLTSFAILMSPDPYYSSGTGMSIFSYFSLAVSIIFLIISLALHFMKLAITEAVLFVHRNLIFSILLSQVIFVFGIERNEIETLCLIIAALLHYILLVSFLWMLIEALNALILIKRPFTNQLWLKIFYACIAYFTPLVVVSATLGVSICDYGHYPMASGGIVQGSATNCWLPRRNGRYWAFIGPALLIIAVNCILLFAILTIIIRLHFKRRQMRAASIKSSQTETLVKGLASAVRATILMVPVLGITWIFGIFALNSINVVVSQVSQWLFLVFNCYQGVFIFIFYCLMNEEVRAKFQLLILEKILRKRTNQDDLKEYGFFLIARGGSLSRSPILNRRSSQLSTEEDFKTTKPSIRLNVMNVSGNAFSSENPEVLSNNFKY</sequence>
<evidence type="ECO:0000256" key="7">
    <source>
        <dbReference type="SAM" id="Phobius"/>
    </source>
</evidence>
<dbReference type="InterPro" id="IPR000832">
    <property type="entry name" value="GPCR_2_secretin-like"/>
</dbReference>
<dbReference type="GO" id="GO:0007189">
    <property type="term" value="P:adenylate cyclase-activating G protein-coupled receptor signaling pathway"/>
    <property type="evidence" value="ECO:0007669"/>
    <property type="project" value="TreeGrafter"/>
</dbReference>
<dbReference type="PRINTS" id="PR00249">
    <property type="entry name" value="GPCRSECRETIN"/>
</dbReference>
<dbReference type="PROSITE" id="PS00650">
    <property type="entry name" value="G_PROTEIN_RECEP_F2_2"/>
    <property type="match status" value="1"/>
</dbReference>
<keyword evidence="10" id="KW-0675">Receptor</keyword>
<dbReference type="InterPro" id="IPR046338">
    <property type="entry name" value="GAIN_dom_sf"/>
</dbReference>
<dbReference type="PROSITE" id="PS50261">
    <property type="entry name" value="G_PROTEIN_RECEP_F2_4"/>
    <property type="match status" value="1"/>
</dbReference>
<feature type="transmembrane region" description="Helical" evidence="7">
    <location>
        <begin position="267"/>
        <end position="293"/>
    </location>
</feature>
<feature type="transmembrane region" description="Helical" evidence="7">
    <location>
        <begin position="142"/>
        <end position="163"/>
    </location>
</feature>
<keyword evidence="5 7" id="KW-0472">Membrane</keyword>
<evidence type="ECO:0000256" key="5">
    <source>
        <dbReference type="ARBA" id="ARBA00023136"/>
    </source>
</evidence>
<evidence type="ECO:0000256" key="6">
    <source>
        <dbReference type="ARBA" id="ARBA00023157"/>
    </source>
</evidence>
<keyword evidence="2 7" id="KW-0812">Transmembrane</keyword>
<evidence type="ECO:0000313" key="10">
    <source>
        <dbReference type="EMBL" id="KAI6647211.1"/>
    </source>
</evidence>
<organism evidence="10 11">
    <name type="scientific">Oopsacas minuta</name>
    <dbReference type="NCBI Taxonomy" id="111878"/>
    <lineage>
        <taxon>Eukaryota</taxon>
        <taxon>Metazoa</taxon>
        <taxon>Porifera</taxon>
        <taxon>Hexactinellida</taxon>
        <taxon>Hexasterophora</taxon>
        <taxon>Lyssacinosida</taxon>
        <taxon>Leucopsacidae</taxon>
        <taxon>Oopsacas</taxon>
    </lineage>
</organism>
<keyword evidence="4 7" id="KW-1133">Transmembrane helix</keyword>
<feature type="domain" description="GAIN-B" evidence="8">
    <location>
        <begin position="1"/>
        <end position="105"/>
    </location>
</feature>
<dbReference type="GO" id="GO:0004930">
    <property type="term" value="F:G protein-coupled receptor activity"/>
    <property type="evidence" value="ECO:0007669"/>
    <property type="project" value="InterPro"/>
</dbReference>
<keyword evidence="3" id="KW-0732">Signal</keyword>
<evidence type="ECO:0000256" key="1">
    <source>
        <dbReference type="ARBA" id="ARBA00004141"/>
    </source>
</evidence>
<feature type="transmembrane region" description="Helical" evidence="7">
    <location>
        <begin position="175"/>
        <end position="203"/>
    </location>
</feature>
<dbReference type="SMART" id="SM00303">
    <property type="entry name" value="GPS"/>
    <property type="match status" value="1"/>
</dbReference>
<keyword evidence="11" id="KW-1185">Reference proteome</keyword>
<feature type="domain" description="G-protein coupled receptors family 2 profile 2" evidence="9">
    <location>
        <begin position="111"/>
        <end position="378"/>
    </location>
</feature>
<comment type="subcellular location">
    <subcellularLocation>
        <location evidence="1">Membrane</location>
        <topology evidence="1">Multi-pass membrane protein</topology>
    </subcellularLocation>
</comment>
<gene>
    <name evidence="10" type="ORF">LOD99_12208</name>
</gene>
<dbReference type="GO" id="GO:0007166">
    <property type="term" value="P:cell surface receptor signaling pathway"/>
    <property type="evidence" value="ECO:0007669"/>
    <property type="project" value="InterPro"/>
</dbReference>
<dbReference type="InterPro" id="IPR000203">
    <property type="entry name" value="GPS"/>
</dbReference>
<feature type="transmembrane region" description="Helical" evidence="7">
    <location>
        <begin position="327"/>
        <end position="351"/>
    </location>
</feature>
<evidence type="ECO:0000259" key="8">
    <source>
        <dbReference type="PROSITE" id="PS50221"/>
    </source>
</evidence>
<proteinExistence type="predicted"/>
<comment type="caution">
    <text evidence="10">The sequence shown here is derived from an EMBL/GenBank/DDBJ whole genome shotgun (WGS) entry which is preliminary data.</text>
</comment>
<dbReference type="Gene3D" id="1.20.1070.10">
    <property type="entry name" value="Rhodopsin 7-helix transmembrane proteins"/>
    <property type="match status" value="1"/>
</dbReference>
<evidence type="ECO:0000256" key="2">
    <source>
        <dbReference type="ARBA" id="ARBA00022692"/>
    </source>
</evidence>
<evidence type="ECO:0000313" key="11">
    <source>
        <dbReference type="Proteomes" id="UP001165289"/>
    </source>
</evidence>
<dbReference type="PANTHER" id="PTHR12011:SF471">
    <property type="entry name" value="G-PROTEIN COUPLED RECEPTORS FAMILY 2 PROFILE 2 DOMAIN-CONTAINING PROTEIN"/>
    <property type="match status" value="1"/>
</dbReference>
<dbReference type="PROSITE" id="PS50221">
    <property type="entry name" value="GAIN_B"/>
    <property type="match status" value="1"/>
</dbReference>
<dbReference type="EMBL" id="JAKMXF010000343">
    <property type="protein sequence ID" value="KAI6647211.1"/>
    <property type="molecule type" value="Genomic_DNA"/>
</dbReference>
<evidence type="ECO:0000259" key="9">
    <source>
        <dbReference type="PROSITE" id="PS50261"/>
    </source>
</evidence>
<feature type="transmembrane region" description="Helical" evidence="7">
    <location>
        <begin position="357"/>
        <end position="377"/>
    </location>
</feature>